<comment type="subcellular location">
    <subcellularLocation>
        <location evidence="1">Cell membrane</location>
        <topology evidence="1">Multi-pass membrane protein</topology>
    </subcellularLocation>
</comment>
<feature type="transmembrane region" description="Helical" evidence="7">
    <location>
        <begin position="57"/>
        <end position="86"/>
    </location>
</feature>
<keyword evidence="4 7" id="KW-1133">Transmembrane helix</keyword>
<organism evidence="9 10">
    <name type="scientific">Acropora cervicornis</name>
    <name type="common">Staghorn coral</name>
    <dbReference type="NCBI Taxonomy" id="6130"/>
    <lineage>
        <taxon>Eukaryota</taxon>
        <taxon>Metazoa</taxon>
        <taxon>Cnidaria</taxon>
        <taxon>Anthozoa</taxon>
        <taxon>Hexacorallia</taxon>
        <taxon>Scleractinia</taxon>
        <taxon>Astrocoeniina</taxon>
        <taxon>Acroporidae</taxon>
        <taxon>Acropora</taxon>
    </lineage>
</organism>
<evidence type="ECO:0000313" key="10">
    <source>
        <dbReference type="Proteomes" id="UP001249851"/>
    </source>
</evidence>
<dbReference type="Pfam" id="PF00001">
    <property type="entry name" value="7tm_1"/>
    <property type="match status" value="2"/>
</dbReference>
<keyword evidence="6 9" id="KW-0675">Receptor</keyword>
<dbReference type="GO" id="GO:0005886">
    <property type="term" value="C:plasma membrane"/>
    <property type="evidence" value="ECO:0007669"/>
    <property type="project" value="UniProtKB-SubCell"/>
</dbReference>
<evidence type="ECO:0000256" key="7">
    <source>
        <dbReference type="SAM" id="Phobius"/>
    </source>
</evidence>
<evidence type="ECO:0000313" key="9">
    <source>
        <dbReference type="EMBL" id="KAK2571969.1"/>
    </source>
</evidence>
<keyword evidence="10" id="KW-1185">Reference proteome</keyword>
<keyword evidence="6" id="KW-0807">Transducer</keyword>
<dbReference type="Proteomes" id="UP001249851">
    <property type="component" value="Unassembled WGS sequence"/>
</dbReference>
<sequence length="301" mass="33908">MSCLERFSYLANADTSKVAYTILATVAVVLAILTILGNFLVLYALRKCQSLQNSTRALLASLALSDLGIGLFAYPLFVAYCLSIVYNNVDLFCAIQSPYAMVGYCLASVSFFTMTLISLDRFYAVKLRHRYHRVVTIRRVVMTLTAFWIFGLAWSFIWLVSESITGVTVFIIIFYCIIITTVSSVRTYLAIRHHQLQIHAHISQQQGESQVSMGAYKKSLNTMMLIFALLLACYLPYFTVVGVIMATPPSSYTVLAFNVTSTIVYFNSLLNPIVYCVKMRQIRQEVVALLPCFSSENLRRT</sequence>
<reference evidence="9" key="1">
    <citation type="journal article" date="2023" name="G3 (Bethesda)">
        <title>Whole genome assembly and annotation of the endangered Caribbean coral Acropora cervicornis.</title>
        <authorList>
            <person name="Selwyn J.D."/>
            <person name="Vollmer S.V."/>
        </authorList>
    </citation>
    <scope>NUCLEOTIDE SEQUENCE</scope>
    <source>
        <strain evidence="9">K2</strain>
    </source>
</reference>
<dbReference type="PRINTS" id="PR00237">
    <property type="entry name" value="GPCRRHODOPSN"/>
</dbReference>
<dbReference type="InterPro" id="IPR000276">
    <property type="entry name" value="GPCR_Rhodpsn"/>
</dbReference>
<dbReference type="SUPFAM" id="SSF81321">
    <property type="entry name" value="Family A G protein-coupled receptor-like"/>
    <property type="match status" value="1"/>
</dbReference>
<evidence type="ECO:0000259" key="8">
    <source>
        <dbReference type="PROSITE" id="PS50262"/>
    </source>
</evidence>
<comment type="similarity">
    <text evidence="6">Belongs to the G-protein coupled receptor 1 family.</text>
</comment>
<keyword evidence="5 7" id="KW-0472">Membrane</keyword>
<dbReference type="Gene3D" id="1.20.1070.10">
    <property type="entry name" value="Rhodopsin 7-helix transmembrane proteins"/>
    <property type="match status" value="1"/>
</dbReference>
<reference evidence="9" key="2">
    <citation type="journal article" date="2023" name="Science">
        <title>Genomic signatures of disease resistance in endangered staghorn corals.</title>
        <authorList>
            <person name="Vollmer S.V."/>
            <person name="Selwyn J.D."/>
            <person name="Despard B.A."/>
            <person name="Roesel C.L."/>
        </authorList>
    </citation>
    <scope>NUCLEOTIDE SEQUENCE</scope>
    <source>
        <strain evidence="9">K2</strain>
    </source>
</reference>
<comment type="caution">
    <text evidence="9">The sequence shown here is derived from an EMBL/GenBank/DDBJ whole genome shotgun (WGS) entry which is preliminary data.</text>
</comment>
<accession>A0AAD9VF02</accession>
<dbReference type="InterPro" id="IPR017452">
    <property type="entry name" value="GPCR_Rhodpsn_7TM"/>
</dbReference>
<dbReference type="PANTHER" id="PTHR22750">
    <property type="entry name" value="G-PROTEIN COUPLED RECEPTOR"/>
    <property type="match status" value="1"/>
</dbReference>
<evidence type="ECO:0000256" key="4">
    <source>
        <dbReference type="ARBA" id="ARBA00022989"/>
    </source>
</evidence>
<feature type="domain" description="G-protein coupled receptors family 1 profile" evidence="8">
    <location>
        <begin position="37"/>
        <end position="275"/>
    </location>
</feature>
<dbReference type="GO" id="GO:0004930">
    <property type="term" value="F:G protein-coupled receptor activity"/>
    <property type="evidence" value="ECO:0007669"/>
    <property type="project" value="UniProtKB-KW"/>
</dbReference>
<gene>
    <name evidence="9" type="ORF">P5673_003387</name>
</gene>
<dbReference type="EMBL" id="JARQWQ010000005">
    <property type="protein sequence ID" value="KAK2571969.1"/>
    <property type="molecule type" value="Genomic_DNA"/>
</dbReference>
<dbReference type="CDD" id="cd00637">
    <property type="entry name" value="7tm_classA_rhodopsin-like"/>
    <property type="match status" value="1"/>
</dbReference>
<proteinExistence type="inferred from homology"/>
<feature type="transmembrane region" description="Helical" evidence="7">
    <location>
        <begin position="223"/>
        <end position="246"/>
    </location>
</feature>
<keyword evidence="6" id="KW-0297">G-protein coupled receptor</keyword>
<evidence type="ECO:0000256" key="3">
    <source>
        <dbReference type="ARBA" id="ARBA00022692"/>
    </source>
</evidence>
<dbReference type="PROSITE" id="PS50262">
    <property type="entry name" value="G_PROTEIN_RECEP_F1_2"/>
    <property type="match status" value="1"/>
</dbReference>
<evidence type="ECO:0000256" key="5">
    <source>
        <dbReference type="ARBA" id="ARBA00023136"/>
    </source>
</evidence>
<keyword evidence="2" id="KW-1003">Cell membrane</keyword>
<dbReference type="AlphaFoldDB" id="A0AAD9VF02"/>
<keyword evidence="3 6" id="KW-0812">Transmembrane</keyword>
<feature type="transmembrane region" description="Helical" evidence="7">
    <location>
        <begin position="252"/>
        <end position="274"/>
    </location>
</feature>
<feature type="transmembrane region" description="Helical" evidence="7">
    <location>
        <begin position="20"/>
        <end position="45"/>
    </location>
</feature>
<protein>
    <submittedName>
        <fullName evidence="9">Histamine H2 receptor</fullName>
    </submittedName>
</protein>
<name>A0AAD9VF02_ACRCE</name>
<evidence type="ECO:0000256" key="2">
    <source>
        <dbReference type="ARBA" id="ARBA00022475"/>
    </source>
</evidence>
<feature type="transmembrane region" description="Helical" evidence="7">
    <location>
        <begin position="140"/>
        <end position="161"/>
    </location>
</feature>
<evidence type="ECO:0000256" key="1">
    <source>
        <dbReference type="ARBA" id="ARBA00004651"/>
    </source>
</evidence>
<dbReference type="PROSITE" id="PS00237">
    <property type="entry name" value="G_PROTEIN_RECEP_F1_1"/>
    <property type="match status" value="1"/>
</dbReference>
<feature type="transmembrane region" description="Helical" evidence="7">
    <location>
        <begin position="167"/>
        <end position="189"/>
    </location>
</feature>
<evidence type="ECO:0000256" key="6">
    <source>
        <dbReference type="RuleBase" id="RU000688"/>
    </source>
</evidence>
<feature type="transmembrane region" description="Helical" evidence="7">
    <location>
        <begin position="98"/>
        <end position="119"/>
    </location>
</feature>